<accession>A0A369QFL1</accession>
<comment type="caution">
    <text evidence="2">The sequence shown here is derived from an EMBL/GenBank/DDBJ whole genome shotgun (WGS) entry which is preliminary data.</text>
</comment>
<dbReference type="SUPFAM" id="SSF53187">
    <property type="entry name" value="Zn-dependent exopeptidases"/>
    <property type="match status" value="1"/>
</dbReference>
<gene>
    <name evidence="2" type="ORF">AHMF7616_00938</name>
</gene>
<dbReference type="GO" id="GO:0008239">
    <property type="term" value="F:dipeptidyl-peptidase activity"/>
    <property type="evidence" value="ECO:0007669"/>
    <property type="project" value="UniProtKB-EC"/>
</dbReference>
<organism evidence="2 3">
    <name type="scientific">Adhaeribacter pallidiroseus</name>
    <dbReference type="NCBI Taxonomy" id="2072847"/>
    <lineage>
        <taxon>Bacteria</taxon>
        <taxon>Pseudomonadati</taxon>
        <taxon>Bacteroidota</taxon>
        <taxon>Cytophagia</taxon>
        <taxon>Cytophagales</taxon>
        <taxon>Hymenobacteraceae</taxon>
        <taxon>Adhaeribacter</taxon>
    </lineage>
</organism>
<dbReference type="OrthoDB" id="9767214at2"/>
<reference evidence="2 3" key="1">
    <citation type="submission" date="2018-04" db="EMBL/GenBank/DDBJ databases">
        <title>Adhaeribacter sp. HMF7616 genome sequencing and assembly.</title>
        <authorList>
            <person name="Kang H."/>
            <person name="Kang J."/>
            <person name="Cha I."/>
            <person name="Kim H."/>
            <person name="Joh K."/>
        </authorList>
    </citation>
    <scope>NUCLEOTIDE SEQUENCE [LARGE SCALE GENOMIC DNA]</scope>
    <source>
        <strain evidence="2 3">HMF7616</strain>
    </source>
</reference>
<dbReference type="Gene3D" id="3.40.630.10">
    <property type="entry name" value="Zn peptidases"/>
    <property type="match status" value="1"/>
</dbReference>
<proteinExistence type="predicted"/>
<protein>
    <submittedName>
        <fullName evidence="2">Dipeptidyl-peptidase IV</fullName>
        <ecNumber evidence="2">3.4.14.5</ecNumber>
    </submittedName>
</protein>
<feature type="domain" description="Peptidase M14" evidence="1">
    <location>
        <begin position="41"/>
        <end position="176"/>
    </location>
</feature>
<evidence type="ECO:0000259" key="1">
    <source>
        <dbReference type="Pfam" id="PF00246"/>
    </source>
</evidence>
<dbReference type="EMBL" id="QASA01000001">
    <property type="protein sequence ID" value="RDC62345.1"/>
    <property type="molecule type" value="Genomic_DNA"/>
</dbReference>
<keyword evidence="3" id="KW-1185">Reference proteome</keyword>
<evidence type="ECO:0000313" key="2">
    <source>
        <dbReference type="EMBL" id="RDC62345.1"/>
    </source>
</evidence>
<dbReference type="Pfam" id="PF00246">
    <property type="entry name" value="Peptidase_M14"/>
    <property type="match status" value="1"/>
</dbReference>
<dbReference type="GO" id="GO:0004181">
    <property type="term" value="F:metallocarboxypeptidase activity"/>
    <property type="evidence" value="ECO:0007669"/>
    <property type="project" value="InterPro"/>
</dbReference>
<dbReference type="Proteomes" id="UP000253919">
    <property type="component" value="Unassembled WGS sequence"/>
</dbReference>
<dbReference type="GO" id="GO:0008270">
    <property type="term" value="F:zinc ion binding"/>
    <property type="evidence" value="ECO:0007669"/>
    <property type="project" value="InterPro"/>
</dbReference>
<dbReference type="EC" id="3.4.14.5" evidence="2"/>
<dbReference type="GO" id="GO:0006508">
    <property type="term" value="P:proteolysis"/>
    <property type="evidence" value="ECO:0007669"/>
    <property type="project" value="InterPro"/>
</dbReference>
<dbReference type="RefSeq" id="WP_115371802.1">
    <property type="nucleotide sequence ID" value="NZ_QASA01000001.1"/>
</dbReference>
<dbReference type="AlphaFoldDB" id="A0A369QFL1"/>
<keyword evidence="2" id="KW-0378">Hydrolase</keyword>
<dbReference type="InterPro" id="IPR000834">
    <property type="entry name" value="Peptidase_M14"/>
</dbReference>
<dbReference type="CDD" id="cd06241">
    <property type="entry name" value="M14-like"/>
    <property type="match status" value="1"/>
</dbReference>
<name>A0A369QFL1_9BACT</name>
<evidence type="ECO:0000313" key="3">
    <source>
        <dbReference type="Proteomes" id="UP000253919"/>
    </source>
</evidence>
<sequence>MILTVLSLLLQITLLPNAGNWLTPYEKSFGKKTATYPECIRYYQQLDNAYDELKLVEYGATDSGKPLHLAILSLDKDYNPASVRRKNKRVLLIQNGIHPGEPEGIDASMMLARDYLQKKELRANLKNVVVLFIPIYNVDGSLNRNQYSRANQNGPESYGFRGNARNLDLNRDYIKATSRNAQTFAVLFREWQPDVFVDTHTSNGADYQHTMTLIATQKDKLQAPLRDYLTSQLLPQLYQQMQKQKLPMCPYVDSKGETPDTGLIGFLETPRYSTGYTTLFNTIGFVTETHMLKPFPNRVQAQYAFLDILIRLVQQDAAKIAAARQKADQEVLSQKQFALTWQLDTTALDSITFLGYAAKHKPSQVSGLSRLYYDRQAPFLKKIPYYNTYRPALTTTKPVAYAVPQAWEEVIDRLRLNRVKMRALRHDTSFTAEVYYIADYKTSSRPYEGHYLHSGVQVRTEKQRVNYFAGDYIITTNQTANRFLVETLEPQAVDSYFNWGFFDEILQPKEYFSSYVFEDIAAELLQKDLNLKKQLQEYISQNPEAAKSAQTQLDFIYRHSPYYEKSHLRYPISRIIN</sequence>